<evidence type="ECO:0000256" key="1">
    <source>
        <dbReference type="SAM" id="MobiDB-lite"/>
    </source>
</evidence>
<evidence type="ECO:0000313" key="3">
    <source>
        <dbReference type="Proteomes" id="UP000019805"/>
    </source>
</evidence>
<dbReference type="HOGENOM" id="CLU_149845_0_0_4"/>
<dbReference type="InterPro" id="IPR011008">
    <property type="entry name" value="Dimeric_a/b-barrel"/>
</dbReference>
<reference evidence="2 3" key="1">
    <citation type="journal article" date="2014" name="BMC Microbiol.">
        <title>The oxygen-independent metabolism of cyclic monoterpenes in Castellaniella defragrans 65Phen.</title>
        <authorList>
            <person name="Petasch J."/>
            <person name="Disch E.M."/>
            <person name="Markert S."/>
            <person name="Becher D."/>
            <person name="Schweder T."/>
            <person name="Huttel B."/>
            <person name="Reinhardt R."/>
            <person name="Harder J."/>
        </authorList>
    </citation>
    <scope>NUCLEOTIDE SEQUENCE [LARGE SCALE GENOMIC DNA]</scope>
    <source>
        <strain evidence="2">65Phen</strain>
    </source>
</reference>
<dbReference type="KEGG" id="cdn:BN940_10971"/>
<dbReference type="eggNOG" id="COG2329">
    <property type="taxonomic scope" value="Bacteria"/>
</dbReference>
<dbReference type="STRING" id="1437824.BN940_10971"/>
<dbReference type="Gene3D" id="3.30.70.100">
    <property type="match status" value="1"/>
</dbReference>
<dbReference type="OrthoDB" id="6064772at2"/>
<gene>
    <name evidence="2" type="ORF">BN940_10971</name>
</gene>
<dbReference type="Proteomes" id="UP000019805">
    <property type="component" value="Chromosome"/>
</dbReference>
<accession>W8WYL7</accession>
<dbReference type="EMBL" id="HG916765">
    <property type="protein sequence ID" value="CDM24654.1"/>
    <property type="molecule type" value="Genomic_DNA"/>
</dbReference>
<keyword evidence="3" id="KW-1185">Reference proteome</keyword>
<organism evidence="2 3">
    <name type="scientific">Castellaniella defragrans (strain DSM 12143 / CCUG 39792 / 65Phen)</name>
    <name type="common">Alcaligenes defragrans</name>
    <dbReference type="NCBI Taxonomy" id="1437824"/>
    <lineage>
        <taxon>Bacteria</taxon>
        <taxon>Pseudomonadati</taxon>
        <taxon>Pseudomonadota</taxon>
        <taxon>Betaproteobacteria</taxon>
        <taxon>Burkholderiales</taxon>
        <taxon>Alcaligenaceae</taxon>
        <taxon>Castellaniella</taxon>
    </lineage>
</organism>
<dbReference type="SUPFAM" id="SSF54909">
    <property type="entry name" value="Dimeric alpha+beta barrel"/>
    <property type="match status" value="1"/>
</dbReference>
<dbReference type="AlphaFoldDB" id="W8WYL7"/>
<dbReference type="RefSeq" id="WP_052356077.1">
    <property type="nucleotide sequence ID" value="NZ_HG916765.1"/>
</dbReference>
<name>W8WYL7_CASD6</name>
<feature type="region of interest" description="Disordered" evidence="1">
    <location>
        <begin position="98"/>
        <end position="122"/>
    </location>
</feature>
<sequence length="122" mass="13546">MYTATFTFAKGEYDDEFHRLDQAIAEVAKAIPGYLGEEAWENPASGLISTVYYWRSLEALQQLIDHPKHLAAKQKQAKWINGCHIVIGRVIRSYGDGRIPHPLSPEPRIAGESVGTSGDPQP</sequence>
<proteinExistence type="predicted"/>
<protein>
    <submittedName>
        <fullName evidence="2">Uncharacterized protein</fullName>
    </submittedName>
</protein>
<dbReference type="PATRIC" id="fig|1437824.5.peg.2172"/>
<evidence type="ECO:0000313" key="2">
    <source>
        <dbReference type="EMBL" id="CDM24654.1"/>
    </source>
</evidence>